<proteinExistence type="predicted"/>
<gene>
    <name evidence="1" type="ORF">SPHI_18410</name>
</gene>
<evidence type="ECO:0000313" key="1">
    <source>
        <dbReference type="EMBL" id="ONF95915.1"/>
    </source>
</evidence>
<dbReference type="Proteomes" id="UP000188729">
    <property type="component" value="Unassembled WGS sequence"/>
</dbReference>
<protein>
    <submittedName>
        <fullName evidence="1">Uncharacterized protein</fullName>
    </submittedName>
</protein>
<keyword evidence="2" id="KW-1185">Reference proteome</keyword>
<name>A0A1V2ETV5_9SPHN</name>
<comment type="caution">
    <text evidence="1">The sequence shown here is derived from an EMBL/GenBank/DDBJ whole genome shotgun (WGS) entry which is preliminary data.</text>
</comment>
<dbReference type="EMBL" id="MPSB01000007">
    <property type="protein sequence ID" value="ONF95915.1"/>
    <property type="molecule type" value="Genomic_DNA"/>
</dbReference>
<accession>A0A1V2ETV5</accession>
<evidence type="ECO:0000313" key="2">
    <source>
        <dbReference type="Proteomes" id="UP000188729"/>
    </source>
</evidence>
<dbReference type="AlphaFoldDB" id="A0A1V2ETV5"/>
<organism evidence="1 2">
    <name type="scientific">Sphingomonas jeddahensis</name>
    <dbReference type="NCBI Taxonomy" id="1915074"/>
    <lineage>
        <taxon>Bacteria</taxon>
        <taxon>Pseudomonadati</taxon>
        <taxon>Pseudomonadota</taxon>
        <taxon>Alphaproteobacteria</taxon>
        <taxon>Sphingomonadales</taxon>
        <taxon>Sphingomonadaceae</taxon>
        <taxon>Sphingomonas</taxon>
    </lineage>
</organism>
<sequence length="45" mass="4415">MTQFANIGRTLAAIACTIVLSTTMVLGAVGPAQAGSATPIVRAVA</sequence>
<reference evidence="1 2" key="1">
    <citation type="submission" date="2016-11" db="EMBL/GenBank/DDBJ databases">
        <title>Genome sequence of Sphingomonas jeddahensis G39.</title>
        <authorList>
            <person name="Poehlein A."/>
            <person name="Wuebbeler J.H."/>
            <person name="Steinbuechel A."/>
            <person name="Daniel R."/>
        </authorList>
    </citation>
    <scope>NUCLEOTIDE SEQUENCE [LARGE SCALE GENOMIC DNA]</scope>
    <source>
        <strain evidence="1 2">G39</strain>
    </source>
</reference>
<dbReference type="RefSeq" id="WP_198927841.1">
    <property type="nucleotide sequence ID" value="NZ_MPSB01000007.1"/>
</dbReference>
<dbReference type="STRING" id="1915074.SPHI_18410"/>